<name>A0A382G537_9ZZZZ</name>
<evidence type="ECO:0000313" key="5">
    <source>
        <dbReference type="EMBL" id="SVB69683.1"/>
    </source>
</evidence>
<dbReference type="EMBL" id="UINC01053315">
    <property type="protein sequence ID" value="SVB69683.1"/>
    <property type="molecule type" value="Genomic_DNA"/>
</dbReference>
<protein>
    <submittedName>
        <fullName evidence="5">Uncharacterized protein</fullName>
    </submittedName>
</protein>
<dbReference type="GO" id="GO:0006508">
    <property type="term" value="P:proteolysis"/>
    <property type="evidence" value="ECO:0007669"/>
    <property type="project" value="InterPro"/>
</dbReference>
<evidence type="ECO:0000259" key="4">
    <source>
        <dbReference type="Pfam" id="PF20434"/>
    </source>
</evidence>
<dbReference type="PANTHER" id="PTHR48081:SF6">
    <property type="entry name" value="PEPTIDASE S9 PROLYL OLIGOPEPTIDASE CATALYTIC DOMAIN-CONTAINING PROTEIN"/>
    <property type="match status" value="1"/>
</dbReference>
<dbReference type="GO" id="GO:0008236">
    <property type="term" value="F:serine-type peptidase activity"/>
    <property type="evidence" value="ECO:0007669"/>
    <property type="project" value="InterPro"/>
</dbReference>
<proteinExistence type="predicted"/>
<gene>
    <name evidence="5" type="ORF">METZ01_LOCUS222537</name>
</gene>
<dbReference type="InterPro" id="IPR050300">
    <property type="entry name" value="GDXG_lipolytic_enzyme"/>
</dbReference>
<dbReference type="PANTHER" id="PTHR48081">
    <property type="entry name" value="AB HYDROLASE SUPERFAMILY PROTEIN C4A8.06C"/>
    <property type="match status" value="1"/>
</dbReference>
<feature type="domain" description="Peptidase S9 prolyl oligopeptidase catalytic" evidence="3">
    <location>
        <begin position="187"/>
        <end position="250"/>
    </location>
</feature>
<dbReference type="Pfam" id="PF00326">
    <property type="entry name" value="Peptidase_S9"/>
    <property type="match status" value="1"/>
</dbReference>
<dbReference type="Pfam" id="PF20434">
    <property type="entry name" value="BD-FAE"/>
    <property type="match status" value="1"/>
</dbReference>
<dbReference type="InterPro" id="IPR001375">
    <property type="entry name" value="Peptidase_S9_cat"/>
</dbReference>
<keyword evidence="1" id="KW-0378">Hydrolase</keyword>
<feature type="compositionally biased region" description="Basic and acidic residues" evidence="2">
    <location>
        <begin position="10"/>
        <end position="22"/>
    </location>
</feature>
<dbReference type="SUPFAM" id="SSF53474">
    <property type="entry name" value="alpha/beta-Hydrolases"/>
    <property type="match status" value="1"/>
</dbReference>
<accession>A0A382G537</accession>
<dbReference type="InterPro" id="IPR049492">
    <property type="entry name" value="BD-FAE-like_dom"/>
</dbReference>
<reference evidence="5" key="1">
    <citation type="submission" date="2018-05" db="EMBL/GenBank/DDBJ databases">
        <authorList>
            <person name="Lanie J.A."/>
            <person name="Ng W.-L."/>
            <person name="Kazmierczak K.M."/>
            <person name="Andrzejewski T.M."/>
            <person name="Davidsen T.M."/>
            <person name="Wayne K.J."/>
            <person name="Tettelin H."/>
            <person name="Glass J.I."/>
            <person name="Rusch D."/>
            <person name="Podicherti R."/>
            <person name="Tsui H.-C.T."/>
            <person name="Winkler M.E."/>
        </authorList>
    </citation>
    <scope>NUCLEOTIDE SEQUENCE</scope>
</reference>
<evidence type="ECO:0000256" key="2">
    <source>
        <dbReference type="SAM" id="MobiDB-lite"/>
    </source>
</evidence>
<dbReference type="Gene3D" id="3.40.50.1820">
    <property type="entry name" value="alpha/beta hydrolase"/>
    <property type="match status" value="1"/>
</dbReference>
<organism evidence="5">
    <name type="scientific">marine metagenome</name>
    <dbReference type="NCBI Taxonomy" id="408172"/>
    <lineage>
        <taxon>unclassified sequences</taxon>
        <taxon>metagenomes</taxon>
        <taxon>ecological metagenomes</taxon>
    </lineage>
</organism>
<sequence length="273" mass="29610">MPLWPGDAPGEVKGEVGEEAPKPNRPGSKTIIRLGNVSKPTLSVFPAPKDKANGAAVLVCPGGGYSILAYDLEGTEVCEWLNSIGVTGILLKYRVPRRKNREKHDAPLQDSQRAMGIVRANAKDWGIDPKRIGILGFSAGGHLTATTLTNYDERTYDRIDASDDLSCRPDFGVLIYPAYLVDNETKSKLEPEIKVTKDTPPCFFAHAGDDRIPAEGSVQMYLALRRAGVKGSELHVYPKGGHGYGLRASDHPVVTWPNHAGAWMKAIGLLKAK</sequence>
<dbReference type="InterPro" id="IPR029058">
    <property type="entry name" value="AB_hydrolase_fold"/>
</dbReference>
<feature type="domain" description="BD-FAE-like" evidence="4">
    <location>
        <begin position="78"/>
        <end position="154"/>
    </location>
</feature>
<evidence type="ECO:0000256" key="1">
    <source>
        <dbReference type="ARBA" id="ARBA00022801"/>
    </source>
</evidence>
<feature type="region of interest" description="Disordered" evidence="2">
    <location>
        <begin position="1"/>
        <end position="29"/>
    </location>
</feature>
<dbReference type="AlphaFoldDB" id="A0A382G537"/>
<evidence type="ECO:0000259" key="3">
    <source>
        <dbReference type="Pfam" id="PF00326"/>
    </source>
</evidence>